<dbReference type="EMBL" id="CP090170">
    <property type="protein sequence ID" value="UJO21219.1"/>
    <property type="molecule type" value="Genomic_DNA"/>
</dbReference>
<evidence type="ECO:0000313" key="2">
    <source>
        <dbReference type="Proteomes" id="UP000756132"/>
    </source>
</evidence>
<reference evidence="1" key="2">
    <citation type="journal article" date="2022" name="Microb. Genom.">
        <title>A chromosome-scale genome assembly of the tomato pathogen Cladosporium fulvum reveals a compartmentalized genome architecture and the presence of a dispensable chromosome.</title>
        <authorList>
            <person name="Zaccaron A.Z."/>
            <person name="Chen L.H."/>
            <person name="Samaras A."/>
            <person name="Stergiopoulos I."/>
        </authorList>
    </citation>
    <scope>NUCLEOTIDE SEQUENCE</scope>
    <source>
        <strain evidence="1">Race5_Kim</strain>
    </source>
</reference>
<dbReference type="GeneID" id="71990839"/>
<dbReference type="Proteomes" id="UP000756132">
    <property type="component" value="Chromosome 8"/>
</dbReference>
<dbReference type="KEGG" id="ffu:CLAFUR5_10961"/>
<proteinExistence type="predicted"/>
<protein>
    <submittedName>
        <fullName evidence="1">Uncharacterized protein</fullName>
    </submittedName>
</protein>
<keyword evidence="2" id="KW-1185">Reference proteome</keyword>
<sequence>MPTISSDSLARLLGTLPQELPQYDEIYDLTFTCERTVHSIVERPSRASFKSKQKAHPIHLLHVDRESRNFYAKSYFATTTIFLLRIGIHDQPRAQGRKVVK</sequence>
<dbReference type="RefSeq" id="XP_047765585.1">
    <property type="nucleotide sequence ID" value="XM_047910109.1"/>
</dbReference>
<reference evidence="1" key="1">
    <citation type="submission" date="2021-12" db="EMBL/GenBank/DDBJ databases">
        <authorList>
            <person name="Zaccaron A."/>
            <person name="Stergiopoulos I."/>
        </authorList>
    </citation>
    <scope>NUCLEOTIDE SEQUENCE</scope>
    <source>
        <strain evidence="1">Race5_Kim</strain>
    </source>
</reference>
<accession>A0A9Q8USU7</accession>
<organism evidence="1 2">
    <name type="scientific">Passalora fulva</name>
    <name type="common">Tomato leaf mold</name>
    <name type="synonym">Cladosporium fulvum</name>
    <dbReference type="NCBI Taxonomy" id="5499"/>
    <lineage>
        <taxon>Eukaryota</taxon>
        <taxon>Fungi</taxon>
        <taxon>Dikarya</taxon>
        <taxon>Ascomycota</taxon>
        <taxon>Pezizomycotina</taxon>
        <taxon>Dothideomycetes</taxon>
        <taxon>Dothideomycetidae</taxon>
        <taxon>Mycosphaerellales</taxon>
        <taxon>Mycosphaerellaceae</taxon>
        <taxon>Fulvia</taxon>
    </lineage>
</organism>
<evidence type="ECO:0000313" key="1">
    <source>
        <dbReference type="EMBL" id="UJO21219.1"/>
    </source>
</evidence>
<name>A0A9Q8USU7_PASFU</name>
<dbReference type="AlphaFoldDB" id="A0A9Q8USU7"/>
<dbReference type="OrthoDB" id="3650741at2759"/>
<gene>
    <name evidence="1" type="ORF">CLAFUR5_10961</name>
</gene>